<evidence type="ECO:0000256" key="3">
    <source>
        <dbReference type="ARBA" id="ARBA00022516"/>
    </source>
</evidence>
<evidence type="ECO:0000256" key="6">
    <source>
        <dbReference type="ARBA" id="ARBA00023315"/>
    </source>
</evidence>
<evidence type="ECO:0000256" key="1">
    <source>
        <dbReference type="ARBA" id="ARBA00005189"/>
    </source>
</evidence>
<gene>
    <name evidence="9" type="primary">plsC_1</name>
    <name evidence="9" type="ORF">FILTAD_01950</name>
</gene>
<comment type="pathway">
    <text evidence="1">Lipid metabolism.</text>
</comment>
<sequence length="261" mass="29147">MERHILSSFTKGNKEIVMYNSIRTFSYLFGYLPFTIKRLNKVKKLSNKLDPAVRDFYVDEVPRIWASGILKRTRSIISVTGIENLPEGPVLFVSNHEGNFDIPVLIASIPKPFGFISKIEVKKLPIINDWMEQMNCVFIDRTDKRSAMRVLSDSSDMLKAGHSMIIFPEGTRSKGTGLQPFKSGFAKIALDALVPIVPVAISGTSGIMEKNNNKIRASHVFVEILPAIEVETVKTLGRQELVIHAESLIGETLSSIIENQS</sequence>
<accession>A0A3P5X402</accession>
<keyword evidence="10" id="KW-1185">Reference proteome</keyword>
<dbReference type="EC" id="2.3.1.51" evidence="7"/>
<evidence type="ECO:0000313" key="9">
    <source>
        <dbReference type="EMBL" id="VDC29010.1"/>
    </source>
</evidence>
<keyword evidence="7" id="KW-0594">Phospholipid biosynthesis</keyword>
<evidence type="ECO:0000259" key="8">
    <source>
        <dbReference type="SMART" id="SM00563"/>
    </source>
</evidence>
<evidence type="ECO:0000313" key="10">
    <source>
        <dbReference type="Proteomes" id="UP000270468"/>
    </source>
</evidence>
<organism evidence="9 10">
    <name type="scientific">Filibacter tadaridae</name>
    <dbReference type="NCBI Taxonomy" id="2483811"/>
    <lineage>
        <taxon>Bacteria</taxon>
        <taxon>Bacillati</taxon>
        <taxon>Bacillota</taxon>
        <taxon>Bacilli</taxon>
        <taxon>Bacillales</taxon>
        <taxon>Caryophanaceae</taxon>
        <taxon>Filibacter</taxon>
    </lineage>
</organism>
<dbReference type="GO" id="GO:0003841">
    <property type="term" value="F:1-acylglycerol-3-phosphate O-acyltransferase activity"/>
    <property type="evidence" value="ECO:0007669"/>
    <property type="project" value="UniProtKB-UniRule"/>
</dbReference>
<dbReference type="PANTHER" id="PTHR10434:SF64">
    <property type="entry name" value="1-ACYL-SN-GLYCEROL-3-PHOSPHATE ACYLTRANSFERASE-RELATED"/>
    <property type="match status" value="1"/>
</dbReference>
<dbReference type="GO" id="GO:0016020">
    <property type="term" value="C:membrane"/>
    <property type="evidence" value="ECO:0007669"/>
    <property type="project" value="InterPro"/>
</dbReference>
<comment type="domain">
    <text evidence="7">The HXXXXD motif is essential for acyltransferase activity and may constitute the binding site for the phosphate moiety of the glycerol-3-phosphate.</text>
</comment>
<dbReference type="InterPro" id="IPR002123">
    <property type="entry name" value="Plipid/glycerol_acylTrfase"/>
</dbReference>
<dbReference type="Proteomes" id="UP000270468">
    <property type="component" value="Unassembled WGS sequence"/>
</dbReference>
<dbReference type="InterPro" id="IPR004552">
    <property type="entry name" value="AGP_acyltrans"/>
</dbReference>
<dbReference type="SUPFAM" id="SSF69593">
    <property type="entry name" value="Glycerol-3-phosphate (1)-acyltransferase"/>
    <property type="match status" value="1"/>
</dbReference>
<keyword evidence="4 7" id="KW-0808">Transferase</keyword>
<dbReference type="AlphaFoldDB" id="A0A3P5X402"/>
<protein>
    <recommendedName>
        <fullName evidence="7">1-acyl-sn-glycerol-3-phosphate acyltransferase</fullName>
        <ecNumber evidence="7">2.3.1.51</ecNumber>
    </recommendedName>
</protein>
<dbReference type="NCBIfam" id="TIGR00530">
    <property type="entry name" value="AGP_acyltrn"/>
    <property type="match status" value="1"/>
</dbReference>
<keyword evidence="5 7" id="KW-0443">Lipid metabolism</keyword>
<evidence type="ECO:0000256" key="4">
    <source>
        <dbReference type="ARBA" id="ARBA00022679"/>
    </source>
</evidence>
<evidence type="ECO:0000256" key="2">
    <source>
        <dbReference type="ARBA" id="ARBA00008655"/>
    </source>
</evidence>
<evidence type="ECO:0000256" key="5">
    <source>
        <dbReference type="ARBA" id="ARBA00023098"/>
    </source>
</evidence>
<keyword evidence="6 7" id="KW-0012">Acyltransferase</keyword>
<dbReference type="Pfam" id="PF01553">
    <property type="entry name" value="Acyltransferase"/>
    <property type="match status" value="1"/>
</dbReference>
<dbReference type="GO" id="GO:0006654">
    <property type="term" value="P:phosphatidic acid biosynthetic process"/>
    <property type="evidence" value="ECO:0007669"/>
    <property type="project" value="TreeGrafter"/>
</dbReference>
<reference evidence="9 10" key="1">
    <citation type="submission" date="2018-11" db="EMBL/GenBank/DDBJ databases">
        <authorList>
            <person name="Criscuolo A."/>
        </authorList>
    </citation>
    <scope>NUCLEOTIDE SEQUENCE [LARGE SCALE GENOMIC DNA]</scope>
    <source>
        <strain evidence="9">ATB-66</strain>
    </source>
</reference>
<feature type="domain" description="Phospholipid/glycerol acyltransferase" evidence="8">
    <location>
        <begin position="90"/>
        <end position="204"/>
    </location>
</feature>
<comment type="catalytic activity">
    <reaction evidence="7">
        <text>a 1-acyl-sn-glycero-3-phosphate + an acyl-CoA = a 1,2-diacyl-sn-glycero-3-phosphate + CoA</text>
        <dbReference type="Rhea" id="RHEA:19709"/>
        <dbReference type="ChEBI" id="CHEBI:57287"/>
        <dbReference type="ChEBI" id="CHEBI:57970"/>
        <dbReference type="ChEBI" id="CHEBI:58342"/>
        <dbReference type="ChEBI" id="CHEBI:58608"/>
        <dbReference type="EC" id="2.3.1.51"/>
    </reaction>
</comment>
<keyword evidence="7" id="KW-1208">Phospholipid metabolism</keyword>
<comment type="similarity">
    <text evidence="2 7">Belongs to the 1-acyl-sn-glycerol-3-phosphate acyltransferase family.</text>
</comment>
<dbReference type="CDD" id="cd07989">
    <property type="entry name" value="LPLAT_AGPAT-like"/>
    <property type="match status" value="1"/>
</dbReference>
<dbReference type="SMART" id="SM00563">
    <property type="entry name" value="PlsC"/>
    <property type="match status" value="1"/>
</dbReference>
<dbReference type="EMBL" id="UXAV01000042">
    <property type="protein sequence ID" value="VDC29010.1"/>
    <property type="molecule type" value="Genomic_DNA"/>
</dbReference>
<proteinExistence type="inferred from homology"/>
<name>A0A3P5X402_9BACL</name>
<keyword evidence="3 7" id="KW-0444">Lipid biosynthesis</keyword>
<dbReference type="PANTHER" id="PTHR10434">
    <property type="entry name" value="1-ACYL-SN-GLYCEROL-3-PHOSPHATE ACYLTRANSFERASE"/>
    <property type="match status" value="1"/>
</dbReference>
<evidence type="ECO:0000256" key="7">
    <source>
        <dbReference type="RuleBase" id="RU361267"/>
    </source>
</evidence>